<dbReference type="OrthoDB" id="5568181at2"/>
<dbReference type="InterPro" id="IPR012296">
    <property type="entry name" value="Nuclease_put_TT1808"/>
</dbReference>
<evidence type="ECO:0000259" key="1">
    <source>
        <dbReference type="Pfam" id="PF05685"/>
    </source>
</evidence>
<reference evidence="2" key="1">
    <citation type="submission" date="2019-08" db="EMBL/GenBank/DDBJ databases">
        <title>Carotenoids and Carotenoid Binding Proteins in the Halophilic Cyanobacterium Euhalothece sp. ZM00.</title>
        <authorList>
            <person name="Cho S.M."/>
            <person name="Song J.Y."/>
            <person name="Park Y.-I."/>
        </authorList>
    </citation>
    <scope>NUCLEOTIDE SEQUENCE [LARGE SCALE GENOMIC DNA]</scope>
    <source>
        <strain evidence="2">Z-M001</strain>
    </source>
</reference>
<dbReference type="GO" id="GO:0004519">
    <property type="term" value="F:endonuclease activity"/>
    <property type="evidence" value="ECO:0007669"/>
    <property type="project" value="UniProtKB-KW"/>
</dbReference>
<dbReference type="InterPro" id="IPR008538">
    <property type="entry name" value="Uma2"/>
</dbReference>
<proteinExistence type="predicted"/>
<name>A0A5B8NJ69_9CHRO</name>
<dbReference type="PANTHER" id="PTHR34107:SF4">
    <property type="entry name" value="SLL1222 PROTEIN"/>
    <property type="match status" value="1"/>
</dbReference>
<evidence type="ECO:0000313" key="3">
    <source>
        <dbReference type="Proteomes" id="UP000318453"/>
    </source>
</evidence>
<dbReference type="RefSeq" id="WP_146294633.1">
    <property type="nucleotide sequence ID" value="NZ_CP042326.1"/>
</dbReference>
<keyword evidence="2" id="KW-0255">Endonuclease</keyword>
<dbReference type="EMBL" id="CP042326">
    <property type="protein sequence ID" value="QDZ39024.1"/>
    <property type="molecule type" value="Genomic_DNA"/>
</dbReference>
<dbReference type="PANTHER" id="PTHR34107">
    <property type="entry name" value="SLL0198 PROTEIN-RELATED"/>
    <property type="match status" value="1"/>
</dbReference>
<protein>
    <submittedName>
        <fullName evidence="2">Uma2 family endonuclease</fullName>
    </submittedName>
</protein>
<accession>A0A5B8NJ69</accession>
<evidence type="ECO:0000313" key="2">
    <source>
        <dbReference type="EMBL" id="QDZ39024.1"/>
    </source>
</evidence>
<dbReference type="AlphaFoldDB" id="A0A5B8NJ69"/>
<dbReference type="Gene3D" id="3.90.1570.10">
    <property type="entry name" value="tt1808, chain A"/>
    <property type="match status" value="1"/>
</dbReference>
<dbReference type="InterPro" id="IPR011335">
    <property type="entry name" value="Restrct_endonuc-II-like"/>
</dbReference>
<dbReference type="KEGG" id="enn:FRE64_03175"/>
<dbReference type="CDD" id="cd06260">
    <property type="entry name" value="DUF820-like"/>
    <property type="match status" value="1"/>
</dbReference>
<dbReference type="Pfam" id="PF05685">
    <property type="entry name" value="Uma2"/>
    <property type="match status" value="1"/>
</dbReference>
<keyword evidence="3" id="KW-1185">Reference proteome</keyword>
<dbReference type="SUPFAM" id="SSF52980">
    <property type="entry name" value="Restriction endonuclease-like"/>
    <property type="match status" value="1"/>
</dbReference>
<feature type="domain" description="Putative restriction endonuclease" evidence="1">
    <location>
        <begin position="17"/>
        <end position="132"/>
    </location>
</feature>
<gene>
    <name evidence="2" type="ORF">FRE64_03175</name>
</gene>
<keyword evidence="2" id="KW-0540">Nuclease</keyword>
<sequence>MQWQEVIEHPSLQDLPFKIELNEYGKIEMSPASNRHGRLQSKLTLLLAQHGKQGELYLECSVETRKGIKVADVAWASPEFFAEYGEMTPLPVAPEICIEILSPSNSQGEMAEKIDLYLAKGAKEVWLCDDQGNLTINTPKGVIEKSNLLKTFPSNILNVNVE</sequence>
<keyword evidence="2" id="KW-0378">Hydrolase</keyword>
<organism evidence="2 3">
    <name type="scientific">Euhalothece natronophila Z-M001</name>
    <dbReference type="NCBI Taxonomy" id="522448"/>
    <lineage>
        <taxon>Bacteria</taxon>
        <taxon>Bacillati</taxon>
        <taxon>Cyanobacteriota</taxon>
        <taxon>Cyanophyceae</taxon>
        <taxon>Oscillatoriophycideae</taxon>
        <taxon>Chroococcales</taxon>
        <taxon>Halothecacae</taxon>
        <taxon>Halothece cluster</taxon>
        <taxon>Euhalothece</taxon>
    </lineage>
</organism>
<dbReference type="Proteomes" id="UP000318453">
    <property type="component" value="Chromosome"/>
</dbReference>